<feature type="active site" description="Proton donor/acceptor" evidence="4">
    <location>
        <position position="139"/>
    </location>
</feature>
<dbReference type="PANTHER" id="PTHR12128">
    <property type="entry name" value="DIHYDRODIPICOLINATE SYNTHASE"/>
    <property type="match status" value="1"/>
</dbReference>
<evidence type="ECO:0000256" key="3">
    <source>
        <dbReference type="PIRNR" id="PIRNR001365"/>
    </source>
</evidence>
<dbReference type="PRINTS" id="PR00146">
    <property type="entry name" value="DHPICSNTHASE"/>
</dbReference>
<dbReference type="EMBL" id="VNIQ01000004">
    <property type="protein sequence ID" value="TYQ03724.1"/>
    <property type="molecule type" value="Genomic_DNA"/>
</dbReference>
<feature type="binding site" evidence="5">
    <location>
        <position position="213"/>
    </location>
    <ligand>
        <name>pyruvate</name>
        <dbReference type="ChEBI" id="CHEBI:15361"/>
    </ligand>
</feature>
<dbReference type="SMART" id="SM01130">
    <property type="entry name" value="DHDPS"/>
    <property type="match status" value="1"/>
</dbReference>
<evidence type="ECO:0000256" key="2">
    <source>
        <dbReference type="ARBA" id="ARBA00023239"/>
    </source>
</evidence>
<dbReference type="PIRSF" id="PIRSF001365">
    <property type="entry name" value="DHDPS"/>
    <property type="match status" value="1"/>
</dbReference>
<proteinExistence type="inferred from homology"/>
<dbReference type="Gene3D" id="3.20.20.70">
    <property type="entry name" value="Aldolase class I"/>
    <property type="match status" value="1"/>
</dbReference>
<keyword evidence="2 3" id="KW-0456">Lyase</keyword>
<dbReference type="PANTHER" id="PTHR12128:SF66">
    <property type="entry name" value="4-HYDROXY-2-OXOGLUTARATE ALDOLASE, MITOCHONDRIAL"/>
    <property type="match status" value="1"/>
</dbReference>
<dbReference type="InterPro" id="IPR002220">
    <property type="entry name" value="DapA-like"/>
</dbReference>
<dbReference type="SUPFAM" id="SSF51569">
    <property type="entry name" value="Aldolase"/>
    <property type="match status" value="1"/>
</dbReference>
<comment type="similarity">
    <text evidence="1 3">Belongs to the DapA family.</text>
</comment>
<sequence length="322" mass="34173">MNRDDVAWSGYWPASPTPFDAAGAVDVDAFAELMDLYARMGVDGVLINGSTGEWFSQTHAERKLVAEVAVSAVSGRFPVLIGVSAYTADESRRLAKHAAGTGADGILATPPPYVHTSADETVAYYESVSTATDLPFMAYNWPRGVSVDMGKIPGLFARIADLENVVAIKDSTGDWLSMLDTVEQFSSQVRIFGSFLHRRGLAALLELGGDGNIDGGGVGAPFSVPFYRAVAAKDAAAAQEWADRYRALSGALINGDYSGIHASPIPQLKAVMNLLGQPGGHVREPLLPVTDPSIIEALQSIIDRSGIAEASAHTSKEFTHVH</sequence>
<gene>
    <name evidence="6" type="ORF">FNL38_10491</name>
</gene>
<evidence type="ECO:0000256" key="5">
    <source>
        <dbReference type="PIRSR" id="PIRSR001365-2"/>
    </source>
</evidence>
<evidence type="ECO:0000313" key="6">
    <source>
        <dbReference type="EMBL" id="TYQ03724.1"/>
    </source>
</evidence>
<feature type="active site" description="Schiff-base intermediate with substrate" evidence="4">
    <location>
        <position position="169"/>
    </location>
</feature>
<evidence type="ECO:0000256" key="1">
    <source>
        <dbReference type="ARBA" id="ARBA00007592"/>
    </source>
</evidence>
<dbReference type="Pfam" id="PF00701">
    <property type="entry name" value="DHDPS"/>
    <property type="match status" value="1"/>
</dbReference>
<reference evidence="6" key="1">
    <citation type="submission" date="2019-07" db="EMBL/GenBank/DDBJ databases">
        <title>Genomic Encyclopedia of Type Strains, Phase IV (KMG-IV): sequencing the most valuable type-strain genomes for metagenomic binning, comparative biology and taxonomic classification.</title>
        <authorList>
            <person name="Goeker M."/>
        </authorList>
    </citation>
    <scope>NUCLEOTIDE SEQUENCE</scope>
    <source>
        <strain evidence="6">DSM 44596</strain>
    </source>
</reference>
<evidence type="ECO:0000256" key="4">
    <source>
        <dbReference type="PIRSR" id="PIRSR001365-1"/>
    </source>
</evidence>
<dbReference type="InterPro" id="IPR013785">
    <property type="entry name" value="Aldolase_TIM"/>
</dbReference>
<accession>A0A652YNZ0</accession>
<dbReference type="AlphaFoldDB" id="A0A652YNZ0"/>
<organism evidence="6">
    <name type="scientific">Nocardia globerula</name>
    <dbReference type="NCBI Taxonomy" id="1818"/>
    <lineage>
        <taxon>Bacteria</taxon>
        <taxon>Bacillati</taxon>
        <taxon>Actinomycetota</taxon>
        <taxon>Actinomycetes</taxon>
        <taxon>Mycobacteriales</taxon>
        <taxon>Nocardiaceae</taxon>
        <taxon>Nocardia</taxon>
    </lineage>
</organism>
<dbReference type="GO" id="GO:0008840">
    <property type="term" value="F:4-hydroxy-tetrahydrodipicolinate synthase activity"/>
    <property type="evidence" value="ECO:0007669"/>
    <property type="project" value="TreeGrafter"/>
</dbReference>
<name>A0A652YNZ0_NOCGL</name>
<feature type="binding site" evidence="5">
    <location>
        <position position="51"/>
    </location>
    <ligand>
        <name>pyruvate</name>
        <dbReference type="ChEBI" id="CHEBI:15361"/>
    </ligand>
</feature>
<protein>
    <submittedName>
        <fullName evidence="6">4-hydroxy-tetrahydrodipicolinate synthase</fullName>
    </submittedName>
</protein>
<comment type="caution">
    <text evidence="6">The sequence shown here is derived from an EMBL/GenBank/DDBJ whole genome shotgun (WGS) entry which is preliminary data.</text>
</comment>
<dbReference type="CDD" id="cd00408">
    <property type="entry name" value="DHDPS-like"/>
    <property type="match status" value="1"/>
</dbReference>